<dbReference type="Proteomes" id="UP000000492">
    <property type="component" value="Chromosome"/>
</dbReference>
<dbReference type="Gene3D" id="2.40.50.1070">
    <property type="match status" value="1"/>
</dbReference>
<evidence type="ECO:0000313" key="6">
    <source>
        <dbReference type="Proteomes" id="UP000000492"/>
    </source>
</evidence>
<dbReference type="Pfam" id="PF05958">
    <property type="entry name" value="tRNA_U5-meth_tr"/>
    <property type="match status" value="1"/>
</dbReference>
<feature type="binding site" evidence="4">
    <location>
        <position position="374"/>
    </location>
    <ligand>
        <name>S-adenosyl-L-methionine</name>
        <dbReference type="ChEBI" id="CHEBI:59789"/>
    </ligand>
</feature>
<gene>
    <name evidence="5" type="ordered locus">CRES_1170</name>
</gene>
<evidence type="ECO:0000256" key="1">
    <source>
        <dbReference type="ARBA" id="ARBA00022603"/>
    </source>
</evidence>
<dbReference type="PROSITE" id="PS51687">
    <property type="entry name" value="SAM_MT_RNA_M5U"/>
    <property type="match status" value="1"/>
</dbReference>
<dbReference type="GO" id="GO:0070041">
    <property type="term" value="F:rRNA (uridine-C5-)-methyltransferase activity"/>
    <property type="evidence" value="ECO:0007669"/>
    <property type="project" value="TreeGrafter"/>
</dbReference>
<dbReference type="InterPro" id="IPR012340">
    <property type="entry name" value="NA-bd_OB-fold"/>
</dbReference>
<dbReference type="RefSeq" id="WP_013888538.1">
    <property type="nucleotide sequence ID" value="NC_015673.1"/>
</dbReference>
<evidence type="ECO:0000256" key="2">
    <source>
        <dbReference type="ARBA" id="ARBA00022679"/>
    </source>
</evidence>
<keyword evidence="1 4" id="KW-0489">Methyltransferase</keyword>
<sequence length="447" mass="48021">MSQHPSAHPRTPETIVVSAFDKPAHGGACLTRLSDGCIAFVTGVAMGDKDVTVELDPPSSSSSKRSFRTGRALRIGTPSLHRVVPQCPAAAAGAGCCDLDFLDAEGSLEFKKSVVLDQFERIGKISLAERLVTSHSLEPFQGWRTRARLAVDSEGNVGIRKKNSHDVVPVTATTVCAQWDPALVAGLPEQIEKLQSHGMIRANTELTIAVGTDGQRSVVELSGNRRHRKTKPLVGDGTITQAHGPLTWELPAQAFWQGHSAAVGFYTQWISEKVPSAKGKVTTGWDLYGGAGSLSAALVDKVDRVVSVDIASEATSAGSRAYSDAKIHSVEFWDSNVDRVAERVAASEKKSKRGAPTWWRERDADERLHAVVLDPPRTGAGKHTIRAVAGRRPRHVVHVGCDPAAAARDVRRWIDAGYAISAVAIVDAFGLTHHVEVLIHLEPATQL</sequence>
<evidence type="ECO:0000256" key="4">
    <source>
        <dbReference type="PROSITE-ProRule" id="PRU01024"/>
    </source>
</evidence>
<accession>F8DXL6</accession>
<dbReference type="HOGENOM" id="CLU_014689_7_0_11"/>
<keyword evidence="6" id="KW-1185">Reference proteome</keyword>
<dbReference type="PANTHER" id="PTHR11061">
    <property type="entry name" value="RNA M5U METHYLTRANSFERASE"/>
    <property type="match status" value="1"/>
</dbReference>
<reference evidence="5 6" key="1">
    <citation type="journal article" date="2012" name="BMC Genomics">
        <title>Complete genome sequence, lifestyle, and multi-drug resistance of the human pathogen Corynebacterium resistens DSM 45100 isolated from blood samples of a leukemia patient.</title>
        <authorList>
            <person name="Schroder J."/>
            <person name="Maus I."/>
            <person name="Meyer K."/>
            <person name="Wordemann S."/>
            <person name="Blom J."/>
            <person name="Jaenicke S."/>
            <person name="Schneider J."/>
            <person name="Trost E."/>
            <person name="Tauch A."/>
        </authorList>
    </citation>
    <scope>NUCLEOTIDE SEQUENCE [LARGE SCALE GENOMIC DNA]</scope>
    <source>
        <strain evidence="6">DSM 45100 / JCM 12819 / CCUG 50093 / GTC 2026 / SICGH 158</strain>
    </source>
</reference>
<dbReference type="InterPro" id="IPR029063">
    <property type="entry name" value="SAM-dependent_MTases_sf"/>
</dbReference>
<keyword evidence="2 4" id="KW-0808">Transferase</keyword>
<dbReference type="GO" id="GO:0070475">
    <property type="term" value="P:rRNA base methylation"/>
    <property type="evidence" value="ECO:0007669"/>
    <property type="project" value="TreeGrafter"/>
</dbReference>
<dbReference type="SUPFAM" id="SSF53335">
    <property type="entry name" value="S-adenosyl-L-methionine-dependent methyltransferases"/>
    <property type="match status" value="1"/>
</dbReference>
<dbReference type="KEGG" id="crd:CRES_1170"/>
<protein>
    <recommendedName>
        <fullName evidence="7">RNA methyltransferase</fullName>
    </recommendedName>
</protein>
<dbReference type="Gene3D" id="2.40.50.140">
    <property type="entry name" value="Nucleic acid-binding proteins"/>
    <property type="match status" value="1"/>
</dbReference>
<dbReference type="EMBL" id="CP002857">
    <property type="protein sequence ID" value="AEI09525.1"/>
    <property type="molecule type" value="Genomic_DNA"/>
</dbReference>
<evidence type="ECO:0000313" key="5">
    <source>
        <dbReference type="EMBL" id="AEI09525.1"/>
    </source>
</evidence>
<dbReference type="InterPro" id="IPR010280">
    <property type="entry name" value="U5_MeTrfase_fam"/>
</dbReference>
<feature type="binding site" evidence="4">
    <location>
        <position position="309"/>
    </location>
    <ligand>
        <name>S-adenosyl-L-methionine</name>
        <dbReference type="ChEBI" id="CHEBI:59789"/>
    </ligand>
</feature>
<dbReference type="STRING" id="662755.CRES_1170"/>
<feature type="binding site" evidence="4">
    <location>
        <position position="288"/>
    </location>
    <ligand>
        <name>S-adenosyl-L-methionine</name>
        <dbReference type="ChEBI" id="CHEBI:59789"/>
    </ligand>
</feature>
<dbReference type="Gene3D" id="3.40.50.150">
    <property type="entry name" value="Vaccinia Virus protein VP39"/>
    <property type="match status" value="2"/>
</dbReference>
<evidence type="ECO:0000256" key="3">
    <source>
        <dbReference type="ARBA" id="ARBA00022691"/>
    </source>
</evidence>
<comment type="similarity">
    <text evidence="4">Belongs to the class I-like SAM-binding methyltransferase superfamily. RNA M5U methyltransferase family.</text>
</comment>
<dbReference type="eggNOG" id="COG2265">
    <property type="taxonomic scope" value="Bacteria"/>
</dbReference>
<dbReference type="PANTHER" id="PTHR11061:SF30">
    <property type="entry name" value="TRNA (URACIL(54)-C(5))-METHYLTRANSFERASE"/>
    <property type="match status" value="1"/>
</dbReference>
<name>F8DXL6_CORRG</name>
<feature type="binding site" evidence="4">
    <location>
        <position position="257"/>
    </location>
    <ligand>
        <name>S-adenosyl-L-methionine</name>
        <dbReference type="ChEBI" id="CHEBI:59789"/>
    </ligand>
</feature>
<proteinExistence type="inferred from homology"/>
<keyword evidence="3 4" id="KW-0949">S-adenosyl-L-methionine</keyword>
<dbReference type="AlphaFoldDB" id="F8DXL6"/>
<evidence type="ECO:0008006" key="7">
    <source>
        <dbReference type="Google" id="ProtNLM"/>
    </source>
</evidence>
<feature type="active site" description="Nucleophile" evidence="4">
    <location>
        <position position="401"/>
    </location>
</feature>
<organism evidence="5 6">
    <name type="scientific">Corynebacterium resistens (strain DSM 45100 / JCM 12819 / GTC 2026 / SICGH 158)</name>
    <dbReference type="NCBI Taxonomy" id="662755"/>
    <lineage>
        <taxon>Bacteria</taxon>
        <taxon>Bacillati</taxon>
        <taxon>Actinomycetota</taxon>
        <taxon>Actinomycetes</taxon>
        <taxon>Mycobacteriales</taxon>
        <taxon>Corynebacteriaceae</taxon>
        <taxon>Corynebacterium</taxon>
    </lineage>
</organism>